<dbReference type="SUPFAM" id="SSF51735">
    <property type="entry name" value="NAD(P)-binding Rossmann-fold domains"/>
    <property type="match status" value="1"/>
</dbReference>
<dbReference type="InterPro" id="IPR005814">
    <property type="entry name" value="Aminotrans_3"/>
</dbReference>
<comment type="cofactor">
    <cofactor evidence="1">
        <name>pyridoxal 5'-phosphate</name>
        <dbReference type="ChEBI" id="CHEBI:597326"/>
    </cofactor>
</comment>
<dbReference type="InterPro" id="IPR050103">
    <property type="entry name" value="Class-III_PLP-dep_AT"/>
</dbReference>
<gene>
    <name evidence="4" type="ORF">RPE78_13940</name>
</gene>
<dbReference type="Gene3D" id="3.90.1150.10">
    <property type="entry name" value="Aspartate Aminotransferase, domain 1"/>
    <property type="match status" value="2"/>
</dbReference>
<keyword evidence="5" id="KW-1185">Reference proteome</keyword>
<dbReference type="InterPro" id="IPR036291">
    <property type="entry name" value="NAD(P)-bd_dom_sf"/>
</dbReference>
<dbReference type="RefSeq" id="WP_330647125.1">
    <property type="nucleotide sequence ID" value="NZ_CP135444.1"/>
</dbReference>
<keyword evidence="2 4" id="KW-0808">Transferase</keyword>
<keyword evidence="2 4" id="KW-0032">Aminotransferase</keyword>
<evidence type="ECO:0000256" key="3">
    <source>
        <dbReference type="ARBA" id="ARBA00022898"/>
    </source>
</evidence>
<dbReference type="InterPro" id="IPR049704">
    <property type="entry name" value="Aminotrans_3_PPA_site"/>
</dbReference>
<evidence type="ECO:0000256" key="2">
    <source>
        <dbReference type="ARBA" id="ARBA00022576"/>
    </source>
</evidence>
<dbReference type="InterPro" id="IPR015421">
    <property type="entry name" value="PyrdxlP-dep_Trfase_major"/>
</dbReference>
<proteinExistence type="predicted"/>
<keyword evidence="3" id="KW-0663">Pyridoxal phosphate</keyword>
<evidence type="ECO:0000313" key="4">
    <source>
        <dbReference type="EMBL" id="WRY35352.1"/>
    </source>
</evidence>
<dbReference type="GO" id="GO:0008483">
    <property type="term" value="F:transaminase activity"/>
    <property type="evidence" value="ECO:0007669"/>
    <property type="project" value="UniProtKB-KW"/>
</dbReference>
<organism evidence="4 5">
    <name type="scientific">Thioclava litoralis</name>
    <dbReference type="NCBI Taxonomy" id="3076557"/>
    <lineage>
        <taxon>Bacteria</taxon>
        <taxon>Pseudomonadati</taxon>
        <taxon>Pseudomonadota</taxon>
        <taxon>Alphaproteobacteria</taxon>
        <taxon>Rhodobacterales</taxon>
        <taxon>Paracoccaceae</taxon>
        <taxon>Thioclava</taxon>
    </lineage>
</organism>
<dbReference type="CDD" id="cd00610">
    <property type="entry name" value="OAT_like"/>
    <property type="match status" value="1"/>
</dbReference>
<keyword evidence="4" id="KW-0614">Plasmid</keyword>
<dbReference type="Pfam" id="PF00202">
    <property type="entry name" value="Aminotran_3"/>
    <property type="match status" value="1"/>
</dbReference>
<geneLocation type="plasmid" evidence="4 5">
    <name>unnamed1</name>
</geneLocation>
<protein>
    <submittedName>
        <fullName evidence="4">Aminotransferase class III-fold pyridoxal phosphate-dependent enzyme</fullName>
    </submittedName>
</protein>
<dbReference type="Gene3D" id="3.40.50.720">
    <property type="entry name" value="NAD(P)-binding Rossmann-like Domain"/>
    <property type="match status" value="1"/>
</dbReference>
<dbReference type="PANTHER" id="PTHR11986">
    <property type="entry name" value="AMINOTRANSFERASE CLASS III"/>
    <property type="match status" value="1"/>
</dbReference>
<reference evidence="4 5" key="1">
    <citation type="submission" date="2023-09" db="EMBL/GenBank/DDBJ databases">
        <title>Thioclava shenzhenensis sp. nov., a multidrug resistant bacteria-antagonizing species isolated from coastal seawater.</title>
        <authorList>
            <person name="Long M."/>
        </authorList>
    </citation>
    <scope>NUCLEOTIDE SEQUENCE [LARGE SCALE GENOMIC DNA]</scope>
    <source>
        <strain evidence="4 5">FTW29</strain>
        <plasmid evidence="4 5">unnamed1</plasmid>
    </source>
</reference>
<evidence type="ECO:0000313" key="5">
    <source>
        <dbReference type="Proteomes" id="UP001623290"/>
    </source>
</evidence>
<name>A0ABZ1E513_9RHOB</name>
<dbReference type="SUPFAM" id="SSF53383">
    <property type="entry name" value="PLP-dependent transferases"/>
    <property type="match status" value="1"/>
</dbReference>
<sequence length="844" mass="92099">MRFGFIAHPTSVPLKRYVKMLDLVQRSSQDFHSGYSRDLWSHNNLVPFMNFDRIVSATGAETSGQVRYLPLTAQEMIHDAQGSLRRVIQGTKSLAADGADLVGLGGFTSIVGRRGIEVANASPVPVTSGNSLTAYAAYRALQQVMRWMQLRPSDHRVCIVGYPGSIALVIARLLLEEGVELDLVHRQGAKPEDLLAHLPERWHHKLRLSGDISAFYGETRFFVAATSAGGVIDAHRLAAGSIVIDVALPRDVEESVATQREDILIIDGGCVTASDQVRIGGESLNLTIKQQLNACLAETLVLALEGRAEIYSIGRSLDSEKVLAIGEIAQRHGFAPDPLASYGQRVEPSFVASFRRYHCTDRPKESGLTAQPILPERHSQTHYDTAQRFRRHINPYLADFLQTLHCDRVFETAQGVVLTDTEGQDYLDFVAGYGCLNLGHNPPAVVTSLQAFLAGSQPNFVQYVSFPKQTALLAERLCQTVGGRMERVFFSNSGTEAIEAALKLARAASAHHIIAHVENSYHGKTLGALSVTGRDKHQRPFRPLLPGTVSVPFGDLDALEAVLSQGDIAAFIVEPILGEGGVHVPPEGYLRGVRQLCDRYGVLLILDEVQTGMGRTGRFLASQWEGIHADILCLSKSLSGGLMPIGATLCRAETWDRAYGSSDRFVAHSSTFGGGNMAAVAGLATLEAMADGTVMDNAHRVGEALRHKLAEATAEFPFIGEIRGKGLMLAVAFAADFSGAVSAGAHEFATRLPGDWHMTWRFLPDQVRENLLDAMRRFEGSLSEMFCMRFVTKLAQDHNILTFVTANSNTVIRLQPPLTLTQDQADRFVEAFRAVCADMSTFLN</sequence>
<dbReference type="InterPro" id="IPR015424">
    <property type="entry name" value="PyrdxlP-dep_Trfase"/>
</dbReference>
<dbReference type="Gene3D" id="3.40.640.10">
    <property type="entry name" value="Type I PLP-dependent aspartate aminotransferase-like (Major domain)"/>
    <property type="match status" value="1"/>
</dbReference>
<dbReference type="PROSITE" id="PS00600">
    <property type="entry name" value="AA_TRANSFER_CLASS_3"/>
    <property type="match status" value="1"/>
</dbReference>
<dbReference type="InterPro" id="IPR015422">
    <property type="entry name" value="PyrdxlP-dep_Trfase_small"/>
</dbReference>
<accession>A0ABZ1E513</accession>
<dbReference type="Proteomes" id="UP001623290">
    <property type="component" value="Plasmid unnamed1"/>
</dbReference>
<evidence type="ECO:0000256" key="1">
    <source>
        <dbReference type="ARBA" id="ARBA00001933"/>
    </source>
</evidence>
<dbReference type="EMBL" id="CP135444">
    <property type="protein sequence ID" value="WRY35352.1"/>
    <property type="molecule type" value="Genomic_DNA"/>
</dbReference>
<dbReference type="PANTHER" id="PTHR11986:SF121">
    <property type="entry name" value="BLR3010 PROTEIN"/>
    <property type="match status" value="1"/>
</dbReference>